<dbReference type="AlphaFoldDB" id="A0A7S8ID65"/>
<evidence type="ECO:0000256" key="1">
    <source>
        <dbReference type="ARBA" id="ARBA00007661"/>
    </source>
</evidence>
<dbReference type="InterPro" id="IPR023076">
    <property type="entry name" value="HMG_CoA_Rdtase_CS"/>
</dbReference>
<organism evidence="4 5">
    <name type="scientific">Phototrophicus methaneseepsis</name>
    <dbReference type="NCBI Taxonomy" id="2710758"/>
    <lineage>
        <taxon>Bacteria</taxon>
        <taxon>Bacillati</taxon>
        <taxon>Chloroflexota</taxon>
        <taxon>Candidatus Thermofontia</taxon>
        <taxon>Phototrophicales</taxon>
        <taxon>Phototrophicaceae</taxon>
        <taxon>Phototrophicus</taxon>
    </lineage>
</organism>
<evidence type="ECO:0000256" key="3">
    <source>
        <dbReference type="RuleBase" id="RU361219"/>
    </source>
</evidence>
<dbReference type="RefSeq" id="WP_195169325.1">
    <property type="nucleotide sequence ID" value="NZ_CP062983.1"/>
</dbReference>
<comment type="pathway">
    <text evidence="3">Metabolic intermediate metabolism; (R)-mevalonate degradation; (S)-3-hydroxy-3-methylglutaryl-CoA from (R)-mevalonate: step 1/1.</text>
</comment>
<dbReference type="PROSITE" id="PS50065">
    <property type="entry name" value="HMG_COA_REDUCTASE_4"/>
    <property type="match status" value="1"/>
</dbReference>
<comment type="similarity">
    <text evidence="1 3">Belongs to the HMG-CoA reductase family.</text>
</comment>
<dbReference type="Gene3D" id="3.90.770.10">
    <property type="entry name" value="3-hydroxy-3-methylglutaryl-coenzyme A Reductase, Chain A, domain 2"/>
    <property type="match status" value="2"/>
</dbReference>
<protein>
    <recommendedName>
        <fullName evidence="3">3-hydroxy-3-methylglutaryl coenzyme A reductase</fullName>
        <shortName evidence="3">HMG-CoA reductase</shortName>
        <ecNumber evidence="3">1.1.1.88</ecNumber>
    </recommendedName>
</protein>
<proteinExistence type="inferred from homology"/>
<dbReference type="InterPro" id="IPR004553">
    <property type="entry name" value="HMG_CoA_Rdtase_bac-typ"/>
</dbReference>
<name>A0A7S8ID65_9CHLR</name>
<dbReference type="Proteomes" id="UP000594468">
    <property type="component" value="Chromosome"/>
</dbReference>
<dbReference type="PROSITE" id="PS00318">
    <property type="entry name" value="HMG_COA_REDUCTASE_2"/>
    <property type="match status" value="1"/>
</dbReference>
<dbReference type="UniPathway" id="UPA00257">
    <property type="reaction ID" value="UER00367"/>
</dbReference>
<dbReference type="Gene3D" id="1.10.8.660">
    <property type="match status" value="1"/>
</dbReference>
<dbReference type="InterPro" id="IPR002202">
    <property type="entry name" value="HMG_CoA_Rdtase"/>
</dbReference>
<dbReference type="SUPFAM" id="SSF55035">
    <property type="entry name" value="NAD-binding domain of HMG-CoA reductase"/>
    <property type="match status" value="1"/>
</dbReference>
<dbReference type="Pfam" id="PF00368">
    <property type="entry name" value="HMG-CoA_red"/>
    <property type="match status" value="1"/>
</dbReference>
<sequence length="436" mass="46833">MNEKSSRLSGYYKKSWQERLSTLIEWTDLSSSASDTLSGVAGLSVEDAANMIENAIGIFSLPLGIATNFRINDRDYLIPMVIEEPSVVAAVSNAARLFREGGGFITSSDDPVMIGQIQVLDIENLDTAEQQVLANKQMLLAKADEVGGSILKYGGGSRDIEVFQYPNTSVGNMLIVHLLIDTRDAMGANIINTAVEHIAPDIEALTSGRVNLRILSNLTDRRKAHAEGMIPASELARGEMTGEEVVQAIVEAAVFAEVDPYRAATHNKGIMNGIDAVILATGNDWRAVEAGAHAYAARDGRYTSMTKWWQDEDGNLRGRIDVPLAVGIVGGATRVHPVAQLALRILDISSAQQLSEIVAAVGLAQNLAAIRALATDGIQAGHMRMHARQLAVAAGAASQDVGRIAQQMIANQRIRLEYAKELVQKLNSDGTISHDS</sequence>
<dbReference type="InterPro" id="IPR009029">
    <property type="entry name" value="HMG_CoA_Rdtase_sub-bd_dom_sf"/>
</dbReference>
<dbReference type="GO" id="GO:0004420">
    <property type="term" value="F:hydroxymethylglutaryl-CoA reductase (NADPH) activity"/>
    <property type="evidence" value="ECO:0007669"/>
    <property type="project" value="InterPro"/>
</dbReference>
<keyword evidence="3" id="KW-0520">NAD</keyword>
<dbReference type="NCBIfam" id="TIGR00532">
    <property type="entry name" value="HMG_CoA_R_NAD"/>
    <property type="match status" value="1"/>
</dbReference>
<dbReference type="GO" id="GO:0140643">
    <property type="term" value="F:hydroxymethylglutaryl-CoA reductase (NADH) activity"/>
    <property type="evidence" value="ECO:0007669"/>
    <property type="project" value="UniProtKB-EC"/>
</dbReference>
<gene>
    <name evidence="4" type="ORF">G4Y79_16245</name>
</gene>
<evidence type="ECO:0000313" key="4">
    <source>
        <dbReference type="EMBL" id="QPC81252.1"/>
    </source>
</evidence>
<dbReference type="SUPFAM" id="SSF56542">
    <property type="entry name" value="Substrate-binding domain of HMG-CoA reductase"/>
    <property type="match status" value="1"/>
</dbReference>
<evidence type="ECO:0000256" key="2">
    <source>
        <dbReference type="ARBA" id="ARBA00023002"/>
    </source>
</evidence>
<accession>A0A7S8ID65</accession>
<dbReference type="EMBL" id="CP062983">
    <property type="protein sequence ID" value="QPC81252.1"/>
    <property type="molecule type" value="Genomic_DNA"/>
</dbReference>
<dbReference type="InterPro" id="IPR009023">
    <property type="entry name" value="HMG_CoA_Rdtase_NAD(P)-bd_sf"/>
</dbReference>
<dbReference type="CDD" id="cd00644">
    <property type="entry name" value="HMG-CoA_reductase_classII"/>
    <property type="match status" value="1"/>
</dbReference>
<dbReference type="EC" id="1.1.1.88" evidence="3"/>
<evidence type="ECO:0000313" key="5">
    <source>
        <dbReference type="Proteomes" id="UP000594468"/>
    </source>
</evidence>
<dbReference type="InterPro" id="IPR023074">
    <property type="entry name" value="HMG_CoA_Rdtase_cat_sf"/>
</dbReference>
<reference evidence="4 5" key="1">
    <citation type="submission" date="2020-02" db="EMBL/GenBank/DDBJ databases">
        <authorList>
            <person name="Zheng R.K."/>
            <person name="Sun C.M."/>
        </authorList>
    </citation>
    <scope>NUCLEOTIDE SEQUENCE [LARGE SCALE GENOMIC DNA]</scope>
    <source>
        <strain evidence="5">rifampicinis</strain>
    </source>
</reference>
<dbReference type="GO" id="GO:0015936">
    <property type="term" value="P:coenzyme A metabolic process"/>
    <property type="evidence" value="ECO:0007669"/>
    <property type="project" value="InterPro"/>
</dbReference>
<dbReference type="PRINTS" id="PR00071">
    <property type="entry name" value="HMGCOARDTASE"/>
</dbReference>
<comment type="catalytic activity">
    <reaction evidence="3">
        <text>(R)-mevalonate + 2 NAD(+) + CoA = (3S)-3-hydroxy-3-methylglutaryl-CoA + 2 NADH + 2 H(+)</text>
        <dbReference type="Rhea" id="RHEA:14833"/>
        <dbReference type="ChEBI" id="CHEBI:15378"/>
        <dbReference type="ChEBI" id="CHEBI:36464"/>
        <dbReference type="ChEBI" id="CHEBI:43074"/>
        <dbReference type="ChEBI" id="CHEBI:57287"/>
        <dbReference type="ChEBI" id="CHEBI:57540"/>
        <dbReference type="ChEBI" id="CHEBI:57945"/>
        <dbReference type="EC" id="1.1.1.88"/>
    </reaction>
</comment>
<dbReference type="KEGG" id="pmet:G4Y79_16245"/>
<dbReference type="PANTHER" id="PTHR10572:SF24">
    <property type="entry name" value="3-HYDROXY-3-METHYLGLUTARYL-COENZYME A REDUCTASE"/>
    <property type="match status" value="1"/>
</dbReference>
<dbReference type="PANTHER" id="PTHR10572">
    <property type="entry name" value="3-HYDROXY-3-METHYLGLUTARYL-COENZYME A REDUCTASE"/>
    <property type="match status" value="1"/>
</dbReference>
<keyword evidence="5" id="KW-1185">Reference proteome</keyword>
<keyword evidence="2 3" id="KW-0560">Oxidoreductase</keyword>